<gene>
    <name evidence="1" type="ORF">BA1DRAFT_03322</name>
</gene>
<organism evidence="1 2">
    <name type="scientific">Photorhabdus aegyptia</name>
    <dbReference type="NCBI Taxonomy" id="2805098"/>
    <lineage>
        <taxon>Bacteria</taxon>
        <taxon>Pseudomonadati</taxon>
        <taxon>Pseudomonadota</taxon>
        <taxon>Gammaproteobacteria</taxon>
        <taxon>Enterobacterales</taxon>
        <taxon>Morganellaceae</taxon>
        <taxon>Photorhabdus</taxon>
    </lineage>
</organism>
<reference evidence="1 2" key="1">
    <citation type="submission" date="2014-03" db="EMBL/GenBank/DDBJ databases">
        <title>Draft Genome of Photorhabdus luminescens BA1, an Egyptian Isolate.</title>
        <authorList>
            <person name="Ghazal S."/>
            <person name="Hurst S.G.IV."/>
            <person name="Morris K."/>
            <person name="Thomas K."/>
            <person name="Tisa L.S."/>
        </authorList>
    </citation>
    <scope>NUCLEOTIDE SEQUENCE [LARGE SCALE GENOMIC DNA]</scope>
    <source>
        <strain evidence="1 2">BA1</strain>
    </source>
</reference>
<dbReference type="RefSeq" id="WP_036781121.1">
    <property type="nucleotide sequence ID" value="NZ_CAWLTM010000060.1"/>
</dbReference>
<dbReference type="EMBL" id="JFGV01000055">
    <property type="protein sequence ID" value="EYU14192.1"/>
    <property type="molecule type" value="Genomic_DNA"/>
</dbReference>
<name>A0A022PDE1_9GAMM</name>
<evidence type="ECO:0000313" key="2">
    <source>
        <dbReference type="Proteomes" id="UP000023464"/>
    </source>
</evidence>
<accession>A0A022PDE1</accession>
<keyword evidence="2" id="KW-1185">Reference proteome</keyword>
<proteinExistence type="predicted"/>
<evidence type="ECO:0000313" key="1">
    <source>
        <dbReference type="EMBL" id="EYU14192.1"/>
    </source>
</evidence>
<comment type="caution">
    <text evidence="1">The sequence shown here is derived from an EMBL/GenBank/DDBJ whole genome shotgun (WGS) entry which is preliminary data.</text>
</comment>
<feature type="non-terminal residue" evidence="1">
    <location>
        <position position="1"/>
    </location>
</feature>
<sequence length="101" mass="11963">HNVYQRCVGQWWRIIGSSLALAIIILKKIDRLINSTATRHLIPTYQQIYPQMASWMKIYRASRKRFRYNPVVKIIKRFYLTILKCYCSAHFLCPDIVGSSQ</sequence>
<protein>
    <submittedName>
        <fullName evidence="1">Uncharacterized protein</fullName>
    </submittedName>
</protein>
<dbReference type="Proteomes" id="UP000023464">
    <property type="component" value="Unassembled WGS sequence"/>
</dbReference>
<dbReference type="AlphaFoldDB" id="A0A022PDE1"/>